<gene>
    <name evidence="15" type="primary">atpF</name>
    <name evidence="18" type="ORF">C7450_108249</name>
</gene>
<evidence type="ECO:0000256" key="13">
    <source>
        <dbReference type="ARBA" id="ARBA00025614"/>
    </source>
</evidence>
<evidence type="ECO:0000256" key="6">
    <source>
        <dbReference type="ARBA" id="ARBA00022692"/>
    </source>
</evidence>
<evidence type="ECO:0000256" key="17">
    <source>
        <dbReference type="SAM" id="Coils"/>
    </source>
</evidence>
<sequence length="178" mass="18787">MAEPVTTGAEAAHGGGAFPPFQSETFASQLFWLAVTFALLYWFLAKVALPRIGGIIALRHDKIQGDLREAIAAKKEAEAAGLAYEAALSDAKSRSQAIAAETHQRLKAETDAKRRELDAALAEKLAAAEKVISETKSAALTHVEGIATDTADAILQRVLGNKPPQEQVSAAVKTALKG</sequence>
<keyword evidence="6 15" id="KW-0812">Transmembrane</keyword>
<keyword evidence="10 15" id="KW-0472">Membrane</keyword>
<evidence type="ECO:0000313" key="19">
    <source>
        <dbReference type="Proteomes" id="UP000248021"/>
    </source>
</evidence>
<evidence type="ECO:0000256" key="3">
    <source>
        <dbReference type="ARBA" id="ARBA00022448"/>
    </source>
</evidence>
<keyword evidence="4 15" id="KW-1003">Cell membrane</keyword>
<evidence type="ECO:0000256" key="9">
    <source>
        <dbReference type="ARBA" id="ARBA00023065"/>
    </source>
</evidence>
<evidence type="ECO:0000256" key="16">
    <source>
        <dbReference type="RuleBase" id="RU003848"/>
    </source>
</evidence>
<evidence type="ECO:0000256" key="12">
    <source>
        <dbReference type="ARBA" id="ARBA00025198"/>
    </source>
</evidence>
<keyword evidence="17" id="KW-0175">Coiled coil</keyword>
<dbReference type="GO" id="GO:0045259">
    <property type="term" value="C:proton-transporting ATP synthase complex"/>
    <property type="evidence" value="ECO:0007669"/>
    <property type="project" value="UniProtKB-KW"/>
</dbReference>
<evidence type="ECO:0000256" key="8">
    <source>
        <dbReference type="ARBA" id="ARBA00022989"/>
    </source>
</evidence>
<dbReference type="InterPro" id="IPR050059">
    <property type="entry name" value="ATP_synthase_B_chain"/>
</dbReference>
<evidence type="ECO:0000256" key="5">
    <source>
        <dbReference type="ARBA" id="ARBA00022547"/>
    </source>
</evidence>
<evidence type="ECO:0000256" key="14">
    <source>
        <dbReference type="ARBA" id="ARBA00025830"/>
    </source>
</evidence>
<evidence type="ECO:0000256" key="2">
    <source>
        <dbReference type="ARBA" id="ARBA00005513"/>
    </source>
</evidence>
<dbReference type="OrthoDB" id="9805716at2"/>
<evidence type="ECO:0000256" key="11">
    <source>
        <dbReference type="ARBA" id="ARBA00023310"/>
    </source>
</evidence>
<comment type="caution">
    <text evidence="18">The sequence shown here is derived from an EMBL/GenBank/DDBJ whole genome shotgun (WGS) entry which is preliminary data.</text>
</comment>
<keyword evidence="8 15" id="KW-1133">Transmembrane helix</keyword>
<dbReference type="GO" id="GO:0046933">
    <property type="term" value="F:proton-transporting ATP synthase activity, rotational mechanism"/>
    <property type="evidence" value="ECO:0007669"/>
    <property type="project" value="UniProtKB-UniRule"/>
</dbReference>
<evidence type="ECO:0000313" key="18">
    <source>
        <dbReference type="EMBL" id="PXW56497.1"/>
    </source>
</evidence>
<evidence type="ECO:0000256" key="10">
    <source>
        <dbReference type="ARBA" id="ARBA00023136"/>
    </source>
</evidence>
<comment type="subcellular location">
    <subcellularLocation>
        <location evidence="1">Cell inner membrane</location>
        <topology evidence="1">Single-pass membrane protein</topology>
    </subcellularLocation>
    <subcellularLocation>
        <location evidence="15">Cell membrane</location>
        <topology evidence="15">Single-pass membrane protein</topology>
    </subcellularLocation>
</comment>
<keyword evidence="3 15" id="KW-0813">Transport</keyword>
<dbReference type="AlphaFoldDB" id="A0A2V3U1Z2"/>
<evidence type="ECO:0000256" key="4">
    <source>
        <dbReference type="ARBA" id="ARBA00022475"/>
    </source>
</evidence>
<feature type="coiled-coil region" evidence="17">
    <location>
        <begin position="60"/>
        <end position="123"/>
    </location>
</feature>
<reference evidence="18 19" key="1">
    <citation type="submission" date="2018-05" db="EMBL/GenBank/DDBJ databases">
        <title>Genomic Encyclopedia of Type Strains, Phase IV (KMG-IV): sequencing the most valuable type-strain genomes for metagenomic binning, comparative biology and taxonomic classification.</title>
        <authorList>
            <person name="Goeker M."/>
        </authorList>
    </citation>
    <scope>NUCLEOTIDE SEQUENCE [LARGE SCALE GENOMIC DNA]</scope>
    <source>
        <strain evidence="18 19">DSM 6462</strain>
    </source>
</reference>
<dbReference type="PANTHER" id="PTHR33445:SF1">
    <property type="entry name" value="ATP SYNTHASE SUBUNIT B"/>
    <property type="match status" value="1"/>
</dbReference>
<keyword evidence="5 15" id="KW-0138">CF(0)</keyword>
<feature type="transmembrane region" description="Helical" evidence="15">
    <location>
        <begin position="30"/>
        <end position="49"/>
    </location>
</feature>
<dbReference type="RefSeq" id="WP_110376229.1">
    <property type="nucleotide sequence ID" value="NZ_CAKNFM010000006.1"/>
</dbReference>
<dbReference type="HAMAP" id="MF_01398">
    <property type="entry name" value="ATP_synth_b_bprime"/>
    <property type="match status" value="1"/>
</dbReference>
<dbReference type="PANTHER" id="PTHR33445">
    <property type="entry name" value="ATP SYNTHASE SUBUNIT B', CHLOROPLASTIC"/>
    <property type="match status" value="1"/>
</dbReference>
<evidence type="ECO:0000256" key="15">
    <source>
        <dbReference type="HAMAP-Rule" id="MF_01398"/>
    </source>
</evidence>
<keyword evidence="9 15" id="KW-0406">Ion transport</keyword>
<keyword evidence="7 15" id="KW-0375">Hydrogen ion transport</keyword>
<comment type="subunit">
    <text evidence="14 15">F-type ATPases have 2 components, F(1) - the catalytic core - and F(0) - the membrane proton channel. F(1) has five subunits: alpha(3), beta(3), gamma(1), delta(1), epsilon(1). F(0) has three main subunits: a(1), b(2) and c(10-14). The alpha and beta chains form an alternating ring which encloses part of the gamma chain. F(1) is attached to F(0) by a central stalk formed by the gamma and epsilon chains, while a peripheral stalk is formed by the delta and b chains.</text>
</comment>
<comment type="function">
    <text evidence="13">Component of the F(0) channel, it forms part of the peripheral stalk, linking F(1) to F(0). The b'-subunit is a diverged and duplicated form of b found in plants and photosynthetic bacteria.</text>
</comment>
<comment type="similarity">
    <text evidence="2 15 16">Belongs to the ATPase B chain family.</text>
</comment>
<dbReference type="Proteomes" id="UP000248021">
    <property type="component" value="Unassembled WGS sequence"/>
</dbReference>
<accession>A0A2V3U1Z2</accession>
<dbReference type="InterPro" id="IPR002146">
    <property type="entry name" value="ATP_synth_b/b'su_bac/chlpt"/>
</dbReference>
<keyword evidence="19" id="KW-1185">Reference proteome</keyword>
<dbReference type="EMBL" id="QJJK01000008">
    <property type="protein sequence ID" value="PXW56497.1"/>
    <property type="molecule type" value="Genomic_DNA"/>
</dbReference>
<evidence type="ECO:0000256" key="1">
    <source>
        <dbReference type="ARBA" id="ARBA00004377"/>
    </source>
</evidence>
<comment type="function">
    <text evidence="12 15">F(1)F(0) ATP synthase produces ATP from ADP in the presence of a proton or sodium gradient. F-type ATPases consist of two structural domains, F(1) containing the extramembraneous catalytic core and F(0) containing the membrane proton channel, linked together by a central stalk and a peripheral stalk. During catalysis, ATP synthesis in the catalytic domain of F(1) is coupled via a rotary mechanism of the central stalk subunits to proton translocation.</text>
</comment>
<organism evidence="18 19">
    <name type="scientific">Chelatococcus asaccharovorans</name>
    <dbReference type="NCBI Taxonomy" id="28210"/>
    <lineage>
        <taxon>Bacteria</taxon>
        <taxon>Pseudomonadati</taxon>
        <taxon>Pseudomonadota</taxon>
        <taxon>Alphaproteobacteria</taxon>
        <taxon>Hyphomicrobiales</taxon>
        <taxon>Chelatococcaceae</taxon>
        <taxon>Chelatococcus</taxon>
    </lineage>
</organism>
<protein>
    <recommendedName>
        <fullName evidence="15">ATP synthase subunit b</fullName>
    </recommendedName>
    <alternativeName>
        <fullName evidence="15">ATP synthase F(0) sector subunit b</fullName>
    </alternativeName>
    <alternativeName>
        <fullName evidence="15">ATPase subunit I</fullName>
    </alternativeName>
    <alternativeName>
        <fullName evidence="15">F-type ATPase subunit b</fullName>
        <shortName evidence="15">F-ATPase subunit b</shortName>
    </alternativeName>
</protein>
<name>A0A2V3U1Z2_9HYPH</name>
<dbReference type="Pfam" id="PF00430">
    <property type="entry name" value="ATP-synt_B"/>
    <property type="match status" value="1"/>
</dbReference>
<proteinExistence type="inferred from homology"/>
<dbReference type="GO" id="GO:0046961">
    <property type="term" value="F:proton-transporting ATPase activity, rotational mechanism"/>
    <property type="evidence" value="ECO:0007669"/>
    <property type="project" value="TreeGrafter"/>
</dbReference>
<keyword evidence="11 15" id="KW-0066">ATP synthesis</keyword>
<dbReference type="GO" id="GO:0005886">
    <property type="term" value="C:plasma membrane"/>
    <property type="evidence" value="ECO:0007669"/>
    <property type="project" value="UniProtKB-SubCell"/>
</dbReference>
<evidence type="ECO:0000256" key="7">
    <source>
        <dbReference type="ARBA" id="ARBA00022781"/>
    </source>
</evidence>
<dbReference type="CDD" id="cd06503">
    <property type="entry name" value="ATP-synt_Fo_b"/>
    <property type="match status" value="1"/>
</dbReference>